<feature type="region of interest" description="Disordered" evidence="1">
    <location>
        <begin position="52"/>
        <end position="75"/>
    </location>
</feature>
<accession>A0A5J4URK5</accession>
<protein>
    <recommendedName>
        <fullName evidence="2">FAM13A-like domain-containing protein</fullName>
    </recommendedName>
</protein>
<dbReference type="Pfam" id="PF26116">
    <property type="entry name" value="FAM13A"/>
    <property type="match status" value="2"/>
</dbReference>
<feature type="compositionally biased region" description="Polar residues" evidence="1">
    <location>
        <begin position="272"/>
        <end position="314"/>
    </location>
</feature>
<evidence type="ECO:0000256" key="1">
    <source>
        <dbReference type="SAM" id="MobiDB-lite"/>
    </source>
</evidence>
<reference evidence="3 4" key="1">
    <citation type="submission" date="2019-03" db="EMBL/GenBank/DDBJ databases">
        <title>Single cell metagenomics reveals metabolic interactions within the superorganism composed of flagellate Streblomastix strix and complex community of Bacteroidetes bacteria on its surface.</title>
        <authorList>
            <person name="Treitli S.C."/>
            <person name="Kolisko M."/>
            <person name="Husnik F."/>
            <person name="Keeling P."/>
            <person name="Hampl V."/>
        </authorList>
    </citation>
    <scope>NUCLEOTIDE SEQUENCE [LARGE SCALE GENOMIC DNA]</scope>
    <source>
        <strain evidence="3">ST1C</strain>
    </source>
</reference>
<comment type="caution">
    <text evidence="3">The sequence shown here is derived from an EMBL/GenBank/DDBJ whole genome shotgun (WGS) entry which is preliminary data.</text>
</comment>
<evidence type="ECO:0000313" key="4">
    <source>
        <dbReference type="Proteomes" id="UP000324800"/>
    </source>
</evidence>
<dbReference type="InterPro" id="IPR059029">
    <property type="entry name" value="FAM13A_dom"/>
</dbReference>
<dbReference type="PROSITE" id="PS50096">
    <property type="entry name" value="IQ"/>
    <property type="match status" value="1"/>
</dbReference>
<name>A0A5J4URK5_9EUKA</name>
<organism evidence="3 4">
    <name type="scientific">Streblomastix strix</name>
    <dbReference type="NCBI Taxonomy" id="222440"/>
    <lineage>
        <taxon>Eukaryota</taxon>
        <taxon>Metamonada</taxon>
        <taxon>Preaxostyla</taxon>
        <taxon>Oxymonadida</taxon>
        <taxon>Streblomastigidae</taxon>
        <taxon>Streblomastix</taxon>
    </lineage>
</organism>
<dbReference type="Pfam" id="PF00612">
    <property type="entry name" value="IQ"/>
    <property type="match status" value="1"/>
</dbReference>
<dbReference type="AlphaFoldDB" id="A0A5J4URK5"/>
<evidence type="ECO:0000313" key="3">
    <source>
        <dbReference type="EMBL" id="KAA6372435.1"/>
    </source>
</evidence>
<dbReference type="InterPro" id="IPR000048">
    <property type="entry name" value="IQ_motif_EF-hand-BS"/>
</dbReference>
<dbReference type="OrthoDB" id="20936at2759"/>
<feature type="region of interest" description="Disordered" evidence="1">
    <location>
        <begin position="259"/>
        <end position="330"/>
    </location>
</feature>
<feature type="domain" description="FAM13A-like" evidence="2">
    <location>
        <begin position="202"/>
        <end position="259"/>
    </location>
</feature>
<proteinExistence type="predicted"/>
<sequence length="330" mass="38068">MQEQGGGRNLAIQPTIPHIPIGQQLISPHMHPAQPPPASQSNISSIHSSPIIQTPTQPTTHTQTNQQTQQTGQLSVRRTYSRRFLFLQKMISEAKKLMMDIKAFDHQFEKQNRRGPKKAERGPIMNKVEQYKKIRNELRDYAATLIQSIWRRYKARCLAEEKRRERTAFLANPLPITERRLAEQRAQTGRGEDFRLYDHNIELLRAEKTLVKSELKRFDKIFFEVNKRQPERLDKEPLRKLYQRYKTLTALLQVVDSSAQSGADNDNERRGNQQFQTSGSGTQAHTSGHTYTHLQPTQIQVQPKSNNNVTNARDSSGVARPIRSYKKGPR</sequence>
<feature type="compositionally biased region" description="Low complexity" evidence="1">
    <location>
        <begin position="52"/>
        <end position="73"/>
    </location>
</feature>
<feature type="domain" description="FAM13A-like" evidence="2">
    <location>
        <begin position="87"/>
        <end position="140"/>
    </location>
</feature>
<evidence type="ECO:0000259" key="2">
    <source>
        <dbReference type="Pfam" id="PF26116"/>
    </source>
</evidence>
<feature type="region of interest" description="Disordered" evidence="1">
    <location>
        <begin position="26"/>
        <end position="45"/>
    </location>
</feature>
<dbReference type="EMBL" id="SNRW01013603">
    <property type="protein sequence ID" value="KAA6372435.1"/>
    <property type="molecule type" value="Genomic_DNA"/>
</dbReference>
<dbReference type="Proteomes" id="UP000324800">
    <property type="component" value="Unassembled WGS sequence"/>
</dbReference>
<gene>
    <name evidence="3" type="ORF">EZS28_032039</name>
</gene>